<dbReference type="InterPro" id="IPR001322">
    <property type="entry name" value="Lamin_tail_dom"/>
</dbReference>
<dbReference type="PATRIC" id="fig|279113.9.peg.1011"/>
<dbReference type="PROSITE" id="PS51841">
    <property type="entry name" value="LTD"/>
    <property type="match status" value="1"/>
</dbReference>
<dbReference type="GO" id="GO:0008237">
    <property type="term" value="F:metallopeptidase activity"/>
    <property type="evidence" value="ECO:0007669"/>
    <property type="project" value="InterPro"/>
</dbReference>
<feature type="signal peptide" evidence="1">
    <location>
        <begin position="1"/>
        <end position="29"/>
    </location>
</feature>
<dbReference type="KEGG" id="cpra:CPter91_1017"/>
<dbReference type="EMBL" id="CP013234">
    <property type="protein sequence ID" value="AMP03403.1"/>
    <property type="molecule type" value="Genomic_DNA"/>
</dbReference>
<gene>
    <name evidence="3" type="ORF">CPter91_1017</name>
</gene>
<evidence type="ECO:0000313" key="4">
    <source>
        <dbReference type="Proteomes" id="UP000074561"/>
    </source>
</evidence>
<dbReference type="AlphaFoldDB" id="A0A127Q045"/>
<sequence length="731" mass="77247">MIDKNALRTARLKKAALNLAMLISAALLGACSDGSSALQTAVSSAAAQQPEARPATITPSSTVAASPAMTPAATVTPAVTTPAATTLVVTTPAATTPTTTPTPTTPTTLTVTVATPAATPAPAVAKPGLYISEVAANYRRTDGVSWVEIFNNSTQAIHLSDYRLRTTGWNIATQDISTAPMNFDLPKVDIPAGGYFVIAGKFMPFLTNTDKSAYVSKTSVSNGSSKTYLPYWSDSAGFVELLTASDNKTADFVRFGTSAVTPLTPSAWSGDNVAAFPAKPDYVTVATPDPLDSYDGSIVRLSSSFTASGSKSDWSRVAFSTPGGPNDVAADAIDSDKDGIPDSAKVAGGTFGGMDLYSLGARKGQRDIFIHVNYMNSATDTAVTPQKSALQMVVDAFSPHNIKIHFDVGNLFSSAVSAASFNLSGDVSHKVAFEKCTQILSSTAKSNSDFTPDAGCSSIYKYSSGSFDVRRKPVFRFMQMASSQLASGAGGSSGIAELPGNKFLVTLGGSGFAPNNARLQTILVNFQGGTIMHEFGHTLGLHHGGFEDQNYKPNYFSIMNYMYQLNGLPADTRGGNPLQRYYYTFNNDFNSPVPGYAKAGTYKLCDLPEGPCNAVFKIDYSNGSGKSLDEANLLEADNIGRGSVNGAYLDWNLNGLQDPLSYAFDYINGQTVMQDNDDWSKLILAANPHQLVAAAVEAKAGVRLGETRKRGVIALEQPPSVHLLNQLTNLK</sequence>
<dbReference type="Proteomes" id="UP000074561">
    <property type="component" value="Chromosome"/>
</dbReference>
<feature type="chain" id="PRO_5007277393" evidence="1">
    <location>
        <begin position="30"/>
        <end position="731"/>
    </location>
</feature>
<protein>
    <submittedName>
        <fullName evidence="3">Lamin Tail domain protein</fullName>
    </submittedName>
</protein>
<proteinExistence type="predicted"/>
<dbReference type="InterPro" id="IPR024079">
    <property type="entry name" value="MetalloPept_cat_dom_sf"/>
</dbReference>
<dbReference type="SUPFAM" id="SSF74853">
    <property type="entry name" value="Lamin A/C globular tail domain"/>
    <property type="match status" value="1"/>
</dbReference>
<evidence type="ECO:0000256" key="1">
    <source>
        <dbReference type="SAM" id="SignalP"/>
    </source>
</evidence>
<name>A0A127Q045_9BURK</name>
<dbReference type="STRING" id="279113.CPter91_1017"/>
<reference evidence="3 4" key="1">
    <citation type="submission" date="2015-11" db="EMBL/GenBank/DDBJ databases">
        <title>Exploring the genomic traits of fungus-feeding bacterial genus Collimonas.</title>
        <authorList>
            <person name="Song C."/>
            <person name="Schmidt R."/>
            <person name="de Jager V."/>
            <person name="Krzyzanowska D."/>
            <person name="Jongedijk E."/>
            <person name="Cankar K."/>
            <person name="Beekwilder J."/>
            <person name="van Veen A."/>
            <person name="de Boer W."/>
            <person name="van Veen J.A."/>
            <person name="Garbeva P."/>
        </authorList>
    </citation>
    <scope>NUCLEOTIDE SEQUENCE [LARGE SCALE GENOMIC DNA]</scope>
    <source>
        <strain evidence="3 4">Ter91</strain>
    </source>
</reference>
<dbReference type="Gene3D" id="3.40.390.10">
    <property type="entry name" value="Collagenase (Catalytic Domain)"/>
    <property type="match status" value="1"/>
</dbReference>
<dbReference type="InterPro" id="IPR036415">
    <property type="entry name" value="Lamin_tail_dom_sf"/>
</dbReference>
<accession>A0A127Q045</accession>
<dbReference type="SUPFAM" id="SSF55486">
    <property type="entry name" value="Metalloproteases ('zincins'), catalytic domain"/>
    <property type="match status" value="1"/>
</dbReference>
<feature type="domain" description="LTD" evidence="2">
    <location>
        <begin position="117"/>
        <end position="257"/>
    </location>
</feature>
<dbReference type="PROSITE" id="PS51257">
    <property type="entry name" value="PROKAR_LIPOPROTEIN"/>
    <property type="match status" value="1"/>
</dbReference>
<evidence type="ECO:0000259" key="2">
    <source>
        <dbReference type="PROSITE" id="PS51841"/>
    </source>
</evidence>
<organism evidence="3 4">
    <name type="scientific">Collimonas pratensis</name>
    <dbReference type="NCBI Taxonomy" id="279113"/>
    <lineage>
        <taxon>Bacteria</taxon>
        <taxon>Pseudomonadati</taxon>
        <taxon>Pseudomonadota</taxon>
        <taxon>Betaproteobacteria</taxon>
        <taxon>Burkholderiales</taxon>
        <taxon>Oxalobacteraceae</taxon>
        <taxon>Collimonas</taxon>
    </lineage>
</organism>
<evidence type="ECO:0000313" key="3">
    <source>
        <dbReference type="EMBL" id="AMP03403.1"/>
    </source>
</evidence>
<keyword evidence="1" id="KW-0732">Signal</keyword>